<keyword evidence="7" id="KW-0865">Zymogen</keyword>
<dbReference type="InterPro" id="IPR000243">
    <property type="entry name" value="Pept_T1A_subB"/>
</dbReference>
<keyword evidence="8 12" id="KW-0539">Nucleus</keyword>
<evidence type="ECO:0000256" key="5">
    <source>
        <dbReference type="ARBA" id="ARBA00022801"/>
    </source>
</evidence>
<keyword evidence="2 12" id="KW-0963">Cytoplasm</keyword>
<comment type="catalytic activity">
    <reaction evidence="1">
        <text>Cleavage of peptide bonds with very broad specificity.</text>
        <dbReference type="EC" id="3.4.25.1"/>
    </reaction>
</comment>
<gene>
    <name evidence="13" type="ORF">BLA29_003352</name>
</gene>
<evidence type="ECO:0000256" key="11">
    <source>
        <dbReference type="PIRSR" id="PIRSR600243-1"/>
    </source>
</evidence>
<dbReference type="InterPro" id="IPR029055">
    <property type="entry name" value="Ntn_hydrolases_N"/>
</dbReference>
<comment type="similarity">
    <text evidence="12">Belongs to the peptidase T1B family.</text>
</comment>
<evidence type="ECO:0000256" key="10">
    <source>
        <dbReference type="ARBA" id="ARBA00026071"/>
    </source>
</evidence>
<feature type="active site" description="Nucleophile" evidence="11">
    <location>
        <position position="28"/>
    </location>
</feature>
<keyword evidence="5" id="KW-0378">Hydrolase</keyword>
<evidence type="ECO:0000256" key="6">
    <source>
        <dbReference type="ARBA" id="ARBA00022942"/>
    </source>
</evidence>
<dbReference type="Proteomes" id="UP000194236">
    <property type="component" value="Unassembled WGS sequence"/>
</dbReference>
<keyword evidence="14" id="KW-1185">Reference proteome</keyword>
<dbReference type="Pfam" id="PF00227">
    <property type="entry name" value="Proteasome"/>
    <property type="match status" value="1"/>
</dbReference>
<comment type="function">
    <text evidence="12">Component of the proteasome, a multicatalytic proteinase complex which is characterized by its ability to cleave peptides with Arg, Phe, Tyr, Leu, and Glu adjacent to the leaving group at neutral or slightly basic pH. The proteasome has an ATP-dependent proteolytic activity.</text>
</comment>
<dbReference type="GO" id="GO:0005634">
    <property type="term" value="C:nucleus"/>
    <property type="evidence" value="ECO:0007669"/>
    <property type="project" value="UniProtKB-SubCell"/>
</dbReference>
<keyword evidence="6 12" id="KW-0647">Proteasome</keyword>
<evidence type="ECO:0000256" key="12">
    <source>
        <dbReference type="RuleBase" id="RU004203"/>
    </source>
</evidence>
<dbReference type="EMBL" id="MUJZ01023484">
    <property type="protein sequence ID" value="OTF79364.1"/>
    <property type="molecule type" value="Genomic_DNA"/>
</dbReference>
<proteinExistence type="inferred from homology"/>
<evidence type="ECO:0000256" key="3">
    <source>
        <dbReference type="ARBA" id="ARBA00022670"/>
    </source>
</evidence>
<comment type="function">
    <text evidence="9">Non-catalytic component of the proteasome, a multicatalytic proteinase complex which is characterized by its ability to cleave peptides with Arg, Phe, Tyr, Leu, and Glu adjacent to the leaving group at neutral or slightly basic pH. The proteasome has an ATP-dependent proteolytic activity.</text>
</comment>
<dbReference type="SUPFAM" id="SSF56235">
    <property type="entry name" value="N-terminal nucleophile aminohydrolases (Ntn hydrolases)"/>
    <property type="match status" value="1"/>
</dbReference>
<sequence>MPAIPNGKTHLGHTVINDSFDGPVSTGTTIMALEFDGGVVVGADSRTTSGAYIVNRVTDKLTKITDQIYVCRSGSAADTQALADVVAYHLDFYQMETGEPALVPIAANLFRDMCYNYRDSMTAGIICAGWDRRYGAQVYTIPLGGMVVRQPISIGGSGSTYIYGYVDSQYRPGMNKEECCQLVFNALSLAMARDGSSGGVARLAIITEQGVERRVKLAGDLPKFYEG</sequence>
<reference evidence="13 14" key="1">
    <citation type="submission" date="2017-03" db="EMBL/GenBank/DDBJ databases">
        <title>Genome Survey of Euroglyphus maynei.</title>
        <authorList>
            <person name="Arlian L.G."/>
            <person name="Morgan M.S."/>
            <person name="Rider S.D."/>
        </authorList>
    </citation>
    <scope>NUCLEOTIDE SEQUENCE [LARGE SCALE GENOMIC DNA]</scope>
    <source>
        <strain evidence="13">Arlian Lab</strain>
        <tissue evidence="13">Whole body</tissue>
    </source>
</reference>
<evidence type="ECO:0000313" key="14">
    <source>
        <dbReference type="Proteomes" id="UP000194236"/>
    </source>
</evidence>
<dbReference type="CDD" id="cd03762">
    <property type="entry name" value="proteasome_beta_type_6"/>
    <property type="match status" value="1"/>
</dbReference>
<accession>A0A1Y3BH44</accession>
<name>A0A1Y3BH44_EURMA</name>
<evidence type="ECO:0000256" key="4">
    <source>
        <dbReference type="ARBA" id="ARBA00022698"/>
    </source>
</evidence>
<comment type="subunit">
    <text evidence="12">Component of the proteasome complex.</text>
</comment>
<keyword evidence="3" id="KW-0645">Protease</keyword>
<evidence type="ECO:0000256" key="9">
    <source>
        <dbReference type="ARBA" id="ARBA00024953"/>
    </source>
</evidence>
<protein>
    <recommendedName>
        <fullName evidence="12">Proteasome subunit beta</fullName>
    </recommendedName>
</protein>
<dbReference type="AlphaFoldDB" id="A0A1Y3BH44"/>
<keyword evidence="4" id="KW-0888">Threonine protease</keyword>
<dbReference type="InterPro" id="IPR016050">
    <property type="entry name" value="Proteasome_bsu_CS"/>
</dbReference>
<dbReference type="PANTHER" id="PTHR32194">
    <property type="entry name" value="METALLOPROTEASE TLDD"/>
    <property type="match status" value="1"/>
</dbReference>
<dbReference type="PROSITE" id="PS51476">
    <property type="entry name" value="PROTEASOME_BETA_2"/>
    <property type="match status" value="1"/>
</dbReference>
<evidence type="ECO:0000256" key="7">
    <source>
        <dbReference type="ARBA" id="ARBA00023145"/>
    </source>
</evidence>
<dbReference type="PANTHER" id="PTHR32194:SF0">
    <property type="entry name" value="ATP-DEPENDENT PROTEASE SUBUNIT HSLV"/>
    <property type="match status" value="1"/>
</dbReference>
<comment type="subunit">
    <text evidence="10">The 26S proteasome consists of a 20S proteasome core and two 19S regulatory subunits. The 20S proteasome core is composed of 28 subunits that are arranged in four stacked rings, resulting in a barrel-shaped structure. The two end rings are each formed by seven alpha subunits, and the two central rings are each formed by seven beta subunits. The catalytic chamber with the active sites is on the inside of the barrel.</text>
</comment>
<dbReference type="GO" id="GO:0005737">
    <property type="term" value="C:cytoplasm"/>
    <property type="evidence" value="ECO:0007669"/>
    <property type="project" value="UniProtKB-SubCell"/>
</dbReference>
<dbReference type="OrthoDB" id="7854943at2759"/>
<dbReference type="GO" id="GO:0004298">
    <property type="term" value="F:threonine-type endopeptidase activity"/>
    <property type="evidence" value="ECO:0007669"/>
    <property type="project" value="UniProtKB-KW"/>
</dbReference>
<evidence type="ECO:0000256" key="1">
    <source>
        <dbReference type="ARBA" id="ARBA00001198"/>
    </source>
</evidence>
<dbReference type="GO" id="GO:0019774">
    <property type="term" value="C:proteasome core complex, beta-subunit complex"/>
    <property type="evidence" value="ECO:0007669"/>
    <property type="project" value="UniProtKB-ARBA"/>
</dbReference>
<comment type="caution">
    <text evidence="13">The sequence shown here is derived from an EMBL/GenBank/DDBJ whole genome shotgun (WGS) entry which is preliminary data.</text>
</comment>
<organism evidence="13 14">
    <name type="scientific">Euroglyphus maynei</name>
    <name type="common">Mayne's house dust mite</name>
    <dbReference type="NCBI Taxonomy" id="6958"/>
    <lineage>
        <taxon>Eukaryota</taxon>
        <taxon>Metazoa</taxon>
        <taxon>Ecdysozoa</taxon>
        <taxon>Arthropoda</taxon>
        <taxon>Chelicerata</taxon>
        <taxon>Arachnida</taxon>
        <taxon>Acari</taxon>
        <taxon>Acariformes</taxon>
        <taxon>Sarcoptiformes</taxon>
        <taxon>Astigmata</taxon>
        <taxon>Psoroptidia</taxon>
        <taxon>Analgoidea</taxon>
        <taxon>Pyroglyphidae</taxon>
        <taxon>Pyroglyphinae</taxon>
        <taxon>Euroglyphus</taxon>
    </lineage>
</organism>
<dbReference type="FunFam" id="3.60.20.10:FF:000010">
    <property type="entry name" value="Proteasome subunit beta type-1"/>
    <property type="match status" value="1"/>
</dbReference>
<evidence type="ECO:0000313" key="13">
    <source>
        <dbReference type="EMBL" id="OTF79364.1"/>
    </source>
</evidence>
<evidence type="ECO:0000256" key="2">
    <source>
        <dbReference type="ARBA" id="ARBA00022490"/>
    </source>
</evidence>
<comment type="subcellular location">
    <subcellularLocation>
        <location evidence="12">Cytoplasm</location>
    </subcellularLocation>
    <subcellularLocation>
        <location evidence="12">Nucleus</location>
    </subcellularLocation>
</comment>
<dbReference type="GO" id="GO:0051603">
    <property type="term" value="P:proteolysis involved in protein catabolic process"/>
    <property type="evidence" value="ECO:0007669"/>
    <property type="project" value="InterPro"/>
</dbReference>
<dbReference type="PRINTS" id="PR00141">
    <property type="entry name" value="PROTEASOME"/>
</dbReference>
<evidence type="ECO:0000256" key="8">
    <source>
        <dbReference type="ARBA" id="ARBA00023242"/>
    </source>
</evidence>
<dbReference type="InterPro" id="IPR001353">
    <property type="entry name" value="Proteasome_sua/b"/>
</dbReference>
<dbReference type="InterPro" id="IPR023333">
    <property type="entry name" value="Proteasome_suB-type"/>
</dbReference>
<dbReference type="Gene3D" id="3.60.20.10">
    <property type="entry name" value="Glutamine Phosphoribosylpyrophosphate, subunit 1, domain 1"/>
    <property type="match status" value="1"/>
</dbReference>
<dbReference type="PROSITE" id="PS00854">
    <property type="entry name" value="PROTEASOME_BETA_1"/>
    <property type="match status" value="1"/>
</dbReference>